<keyword evidence="5" id="KW-0521">NADP</keyword>
<evidence type="ECO:0000256" key="7">
    <source>
        <dbReference type="ARBA" id="ARBA00048793"/>
    </source>
</evidence>
<dbReference type="InterPro" id="IPR013332">
    <property type="entry name" value="KPR_N"/>
</dbReference>
<dbReference type="PANTHER" id="PTHR38015:SF1">
    <property type="entry name" value="OPINE DEHYDROGENASE DOMAIN-CONTAINING PROTEIN"/>
    <property type="match status" value="1"/>
</dbReference>
<dbReference type="InterPro" id="IPR008927">
    <property type="entry name" value="6-PGluconate_DH-like_C_sf"/>
</dbReference>
<proteinExistence type="inferred from homology"/>
<dbReference type="Proteomes" id="UP000028701">
    <property type="component" value="Unassembled WGS sequence"/>
</dbReference>
<comment type="similarity">
    <text evidence="2">Belongs to the lysopine/nopaline/octopine/opine/vitopine dehydrogenases family.</text>
</comment>
<protein>
    <recommendedName>
        <fullName evidence="3">2-dehydropantoate 2-reductase</fullName>
    </recommendedName>
</protein>
<comment type="catalytic activity">
    <reaction evidence="7">
        <text>(R)-pantoate + NADP(+) = 2-dehydropantoate + NADPH + H(+)</text>
        <dbReference type="Rhea" id="RHEA:16233"/>
        <dbReference type="ChEBI" id="CHEBI:11561"/>
        <dbReference type="ChEBI" id="CHEBI:15378"/>
        <dbReference type="ChEBI" id="CHEBI:15980"/>
        <dbReference type="ChEBI" id="CHEBI:57783"/>
        <dbReference type="ChEBI" id="CHEBI:58349"/>
        <dbReference type="EC" id="1.1.1.169"/>
    </reaction>
</comment>
<feature type="domain" description="Ketopantoate reductase N-terminal" evidence="9">
    <location>
        <begin position="3"/>
        <end position="100"/>
    </location>
</feature>
<gene>
    <name evidence="10" type="ORF">RRU01S_24_00570</name>
</gene>
<dbReference type="InterPro" id="IPR036291">
    <property type="entry name" value="NAD(P)-bd_dom_sf"/>
</dbReference>
<dbReference type="Gene3D" id="1.10.1040.10">
    <property type="entry name" value="N-(1-d-carboxylethyl)-l-norvaline Dehydrogenase, domain 2"/>
    <property type="match status" value="1"/>
</dbReference>
<evidence type="ECO:0000256" key="3">
    <source>
        <dbReference type="ARBA" id="ARBA00019465"/>
    </source>
</evidence>
<comment type="pathway">
    <text evidence="1">Cofactor biosynthesis; (R)-pantothenate biosynthesis; (R)-pantoate from 3-methyl-2-oxobutanoate: step 2/2.</text>
</comment>
<dbReference type="InterPro" id="IPR003421">
    <property type="entry name" value="Opine_DH"/>
</dbReference>
<dbReference type="UniPathway" id="UPA00028">
    <property type="reaction ID" value="UER00004"/>
</dbReference>
<dbReference type="InterPro" id="IPR013328">
    <property type="entry name" value="6PGD_dom2"/>
</dbReference>
<organism evidence="10 11">
    <name type="scientific">Agrobacterium rubi TR3 = NBRC 13261</name>
    <dbReference type="NCBI Taxonomy" id="1368415"/>
    <lineage>
        <taxon>Bacteria</taxon>
        <taxon>Pseudomonadati</taxon>
        <taxon>Pseudomonadota</taxon>
        <taxon>Alphaproteobacteria</taxon>
        <taxon>Hyphomicrobiales</taxon>
        <taxon>Rhizobiaceae</taxon>
        <taxon>Rhizobium/Agrobacterium group</taxon>
        <taxon>Agrobacterium</taxon>
    </lineage>
</organism>
<evidence type="ECO:0000256" key="6">
    <source>
        <dbReference type="ARBA" id="ARBA00023002"/>
    </source>
</evidence>
<evidence type="ECO:0000256" key="4">
    <source>
        <dbReference type="ARBA" id="ARBA00022655"/>
    </source>
</evidence>
<comment type="caution">
    <text evidence="10">The sequence shown here is derived from an EMBL/GenBank/DDBJ whole genome shotgun (WGS) entry which is preliminary data.</text>
</comment>
<dbReference type="SUPFAM" id="SSF48179">
    <property type="entry name" value="6-phosphogluconate dehydrogenase C-terminal domain-like"/>
    <property type="match status" value="1"/>
</dbReference>
<evidence type="ECO:0000256" key="2">
    <source>
        <dbReference type="ARBA" id="ARBA00008730"/>
    </source>
</evidence>
<dbReference type="GO" id="GO:0015940">
    <property type="term" value="P:pantothenate biosynthetic process"/>
    <property type="evidence" value="ECO:0007669"/>
    <property type="project" value="UniProtKB-UniPathway"/>
</dbReference>
<dbReference type="PANTHER" id="PTHR38015">
    <property type="entry name" value="BLR6086 PROTEIN"/>
    <property type="match status" value="1"/>
</dbReference>
<sequence length="360" mass="38738">MKVGIAGAGSIGIGYAAFLLQNGHEPLIWSRSRERTAAFSAGAPVKITGAIITEFHPHICTNAQELAEADVIVLALPAYGHRFVLDALLPHLSARHSVIISAHLSFAALYLAKGLAERGIEIPITAWSTTVLTCKLREADTFNIGAIRAKVDMATVPARFAGRAHETCVALFGDRFDVKDDILTIALSNLNPQDHMGIALCNLSRIERAEEWGQNTNVTPAVGRFLEALDLERLAIASAFGKTVRSTFDHFRLSFDISGQSVSEISSILVERGSDPAGPKSVDTRYVLEDVPFGLIPTLHLAKAAGLSAPLHESGVQILSACYGRDFSEENDLLPDLGPLDLPTLRKRVIAGYAITDEPV</sequence>
<dbReference type="InterPro" id="IPR051729">
    <property type="entry name" value="Opine/Lysopine_DH"/>
</dbReference>
<evidence type="ECO:0000256" key="5">
    <source>
        <dbReference type="ARBA" id="ARBA00022857"/>
    </source>
</evidence>
<evidence type="ECO:0000259" key="9">
    <source>
        <dbReference type="Pfam" id="PF02558"/>
    </source>
</evidence>
<keyword evidence="4" id="KW-0566">Pantothenate biosynthesis</keyword>
<keyword evidence="6" id="KW-0560">Oxidoreductase</keyword>
<dbReference type="GO" id="GO:0008677">
    <property type="term" value="F:2-dehydropantoate 2-reductase activity"/>
    <property type="evidence" value="ECO:0007669"/>
    <property type="project" value="UniProtKB-EC"/>
</dbReference>
<dbReference type="AlphaFoldDB" id="A0A081CZT3"/>
<dbReference type="OrthoDB" id="6135265at2"/>
<dbReference type="RefSeq" id="WP_045231693.1">
    <property type="nucleotide sequence ID" value="NZ_BBJU01000024.1"/>
</dbReference>
<dbReference type="Pfam" id="PF02558">
    <property type="entry name" value="ApbA"/>
    <property type="match status" value="1"/>
</dbReference>
<dbReference type="Gene3D" id="3.40.50.720">
    <property type="entry name" value="NAD(P)-binding Rossmann-like Domain"/>
    <property type="match status" value="1"/>
</dbReference>
<evidence type="ECO:0000313" key="10">
    <source>
        <dbReference type="EMBL" id="GAK72179.1"/>
    </source>
</evidence>
<dbReference type="Pfam" id="PF02317">
    <property type="entry name" value="Octopine_DH"/>
    <property type="match status" value="1"/>
</dbReference>
<dbReference type="SUPFAM" id="SSF51735">
    <property type="entry name" value="NAD(P)-binding Rossmann-fold domains"/>
    <property type="match status" value="1"/>
</dbReference>
<accession>A0A081CZT3</accession>
<name>A0A081CZT3_9HYPH</name>
<evidence type="ECO:0000313" key="11">
    <source>
        <dbReference type="Proteomes" id="UP000028701"/>
    </source>
</evidence>
<evidence type="ECO:0000256" key="1">
    <source>
        <dbReference type="ARBA" id="ARBA00004994"/>
    </source>
</evidence>
<dbReference type="eggNOG" id="COG0240">
    <property type="taxonomic scope" value="Bacteria"/>
</dbReference>
<feature type="domain" description="Opine dehydrogenase" evidence="8">
    <location>
        <begin position="180"/>
        <end position="321"/>
    </location>
</feature>
<evidence type="ECO:0000259" key="8">
    <source>
        <dbReference type="Pfam" id="PF02317"/>
    </source>
</evidence>
<dbReference type="EMBL" id="BBJU01000024">
    <property type="protein sequence ID" value="GAK72179.1"/>
    <property type="molecule type" value="Genomic_DNA"/>
</dbReference>
<reference evidence="10 11" key="1">
    <citation type="submission" date="2014-08" db="EMBL/GenBank/DDBJ databases">
        <title>Whole genome shotgun sequence of Rhizobium rubi NBRC 13261.</title>
        <authorList>
            <person name="Katano-Makiyama Y."/>
            <person name="Hosoyama A."/>
            <person name="Hashimoto M."/>
            <person name="Hosoyama Y."/>
            <person name="Noguchi M."/>
            <person name="Tsuchikane K."/>
            <person name="Uohara A."/>
            <person name="Ohji S."/>
            <person name="Ichikawa N."/>
            <person name="Kimura A."/>
            <person name="Yamazoe A."/>
            <person name="Fujita N."/>
        </authorList>
    </citation>
    <scope>NUCLEOTIDE SEQUENCE [LARGE SCALE GENOMIC DNA]</scope>
    <source>
        <strain evidence="10 11">NBRC 13261</strain>
    </source>
</reference>